<feature type="region of interest" description="Disordered" evidence="1">
    <location>
        <begin position="19"/>
        <end position="39"/>
    </location>
</feature>
<keyword evidence="3" id="KW-1185">Reference proteome</keyword>
<evidence type="ECO:0000313" key="2">
    <source>
        <dbReference type="EMBL" id="PRQ36251.1"/>
    </source>
</evidence>
<name>A0A2P6QPZ5_ROSCH</name>
<dbReference type="EMBL" id="PDCK01000042">
    <property type="protein sequence ID" value="PRQ36251.1"/>
    <property type="molecule type" value="Genomic_DNA"/>
</dbReference>
<comment type="caution">
    <text evidence="2">The sequence shown here is derived from an EMBL/GenBank/DDBJ whole genome shotgun (WGS) entry which is preliminary data.</text>
</comment>
<evidence type="ECO:0000256" key="1">
    <source>
        <dbReference type="SAM" id="MobiDB-lite"/>
    </source>
</evidence>
<dbReference type="AlphaFoldDB" id="A0A2P6QPZ5"/>
<accession>A0A2P6QPZ5</accession>
<reference evidence="2 3" key="1">
    <citation type="journal article" date="2018" name="Nat. Genet.">
        <title>The Rosa genome provides new insights in the design of modern roses.</title>
        <authorList>
            <person name="Bendahmane M."/>
        </authorList>
    </citation>
    <scope>NUCLEOTIDE SEQUENCE [LARGE SCALE GENOMIC DNA]</scope>
    <source>
        <strain evidence="3">cv. Old Blush</strain>
    </source>
</reference>
<organism evidence="2 3">
    <name type="scientific">Rosa chinensis</name>
    <name type="common">China rose</name>
    <dbReference type="NCBI Taxonomy" id="74649"/>
    <lineage>
        <taxon>Eukaryota</taxon>
        <taxon>Viridiplantae</taxon>
        <taxon>Streptophyta</taxon>
        <taxon>Embryophyta</taxon>
        <taxon>Tracheophyta</taxon>
        <taxon>Spermatophyta</taxon>
        <taxon>Magnoliopsida</taxon>
        <taxon>eudicotyledons</taxon>
        <taxon>Gunneridae</taxon>
        <taxon>Pentapetalae</taxon>
        <taxon>rosids</taxon>
        <taxon>fabids</taxon>
        <taxon>Rosales</taxon>
        <taxon>Rosaceae</taxon>
        <taxon>Rosoideae</taxon>
        <taxon>Rosoideae incertae sedis</taxon>
        <taxon>Rosa</taxon>
    </lineage>
</organism>
<protein>
    <submittedName>
        <fullName evidence="2">Uncharacterized protein</fullName>
    </submittedName>
</protein>
<sequence>MSLIRSRIEIASRGFEVSQLETESQKPDPQTRPVLHRQAASGRRTSTILFVSLSSTFLWPRIIHAATVNGESTIQSLKNLRRVSTNFGDSAHRLGCMCSPTSLVFRHFCFWLNCIYRRGLTLIEVKVWKF</sequence>
<evidence type="ECO:0000313" key="3">
    <source>
        <dbReference type="Proteomes" id="UP000238479"/>
    </source>
</evidence>
<dbReference type="Proteomes" id="UP000238479">
    <property type="component" value="Chromosome 4"/>
</dbReference>
<proteinExistence type="predicted"/>
<dbReference type="Gramene" id="PRQ36251">
    <property type="protein sequence ID" value="PRQ36251"/>
    <property type="gene ID" value="RchiOBHm_Chr4g0389381"/>
</dbReference>
<gene>
    <name evidence="2" type="ORF">RchiOBHm_Chr4g0389381</name>
</gene>